<gene>
    <name evidence="3" type="ORF">PWYN_03020</name>
    <name evidence="2" type="ORF">PWYN_15695</name>
</gene>
<name>A0A098MF07_9BACL</name>
<dbReference type="RefSeq" id="WP_036648087.1">
    <property type="nucleotide sequence ID" value="NZ_JQCR01000001.1"/>
</dbReference>
<evidence type="ECO:0000313" key="4">
    <source>
        <dbReference type="Proteomes" id="UP000029734"/>
    </source>
</evidence>
<accession>A0A098MF07</accession>
<dbReference type="EMBL" id="JQCR01000002">
    <property type="protein sequence ID" value="KGE20623.1"/>
    <property type="molecule type" value="Genomic_DNA"/>
</dbReference>
<keyword evidence="4" id="KW-1185">Reference proteome</keyword>
<dbReference type="EMBL" id="JQCR01000001">
    <property type="protein sequence ID" value="KGE21116.1"/>
    <property type="molecule type" value="Genomic_DNA"/>
</dbReference>
<feature type="compositionally biased region" description="Basic and acidic residues" evidence="1">
    <location>
        <begin position="53"/>
        <end position="66"/>
    </location>
</feature>
<dbReference type="Proteomes" id="UP000029734">
    <property type="component" value="Unassembled WGS sequence"/>
</dbReference>
<feature type="region of interest" description="Disordered" evidence="1">
    <location>
        <begin position="46"/>
        <end position="66"/>
    </location>
</feature>
<reference evidence="2 4" key="2">
    <citation type="submission" date="2014-10" db="EMBL/GenBank/DDBJ databases">
        <title>Comparative genomics of the Paenibacillus odorifer group.</title>
        <authorList>
            <person name="Tsai Y.-C."/>
            <person name="Martin N."/>
            <person name="Korlach J."/>
            <person name="Wiedmann M."/>
        </authorList>
    </citation>
    <scope>NUCLEOTIDE SEQUENCE [LARGE SCALE GENOMIC DNA]</scope>
    <source>
        <strain evidence="2 4">DSM 18334</strain>
    </source>
</reference>
<dbReference type="OrthoDB" id="2665494at2"/>
<evidence type="ECO:0000313" key="2">
    <source>
        <dbReference type="EMBL" id="KGE20623.1"/>
    </source>
</evidence>
<evidence type="ECO:0000256" key="1">
    <source>
        <dbReference type="SAM" id="MobiDB-lite"/>
    </source>
</evidence>
<dbReference type="AlphaFoldDB" id="A0A098MF07"/>
<organism evidence="2 4">
    <name type="scientific">Paenibacillus wynnii</name>
    <dbReference type="NCBI Taxonomy" id="268407"/>
    <lineage>
        <taxon>Bacteria</taxon>
        <taxon>Bacillati</taxon>
        <taxon>Bacillota</taxon>
        <taxon>Bacilli</taxon>
        <taxon>Bacillales</taxon>
        <taxon>Paenibacillaceae</taxon>
        <taxon>Paenibacillus</taxon>
    </lineage>
</organism>
<sequence>MPKVKAADKKFTGVIAGVRFENGIGETEDAKALGYFRSRGFAMDEATAPAVTSKKEKGADPDAEKS</sequence>
<evidence type="ECO:0000313" key="3">
    <source>
        <dbReference type="EMBL" id="KGE21116.1"/>
    </source>
</evidence>
<reference evidence="2 4" key="1">
    <citation type="submission" date="2014-08" db="EMBL/GenBank/DDBJ databases">
        <authorList>
            <person name="den Bakker H.C."/>
        </authorList>
    </citation>
    <scope>NUCLEOTIDE SEQUENCE [LARGE SCALE GENOMIC DNA]</scope>
    <source>
        <strain evidence="2 4">DSM 18334</strain>
    </source>
</reference>
<comment type="caution">
    <text evidence="2">The sequence shown here is derived from an EMBL/GenBank/DDBJ whole genome shotgun (WGS) entry which is preliminary data.</text>
</comment>
<protein>
    <submittedName>
        <fullName evidence="2">Uncharacterized protein</fullName>
    </submittedName>
</protein>
<proteinExistence type="predicted"/>